<organism evidence="2 3">
    <name type="scientific">Halorussus gelatinilyticus</name>
    <dbReference type="NCBI Taxonomy" id="2937524"/>
    <lineage>
        <taxon>Archaea</taxon>
        <taxon>Methanobacteriati</taxon>
        <taxon>Methanobacteriota</taxon>
        <taxon>Stenosarchaea group</taxon>
        <taxon>Halobacteria</taxon>
        <taxon>Halobacteriales</taxon>
        <taxon>Haladaptataceae</taxon>
        <taxon>Halorussus</taxon>
    </lineage>
</organism>
<dbReference type="GeneID" id="72188804"/>
<keyword evidence="1" id="KW-0812">Transmembrane</keyword>
<accession>A0A8U0IL81</accession>
<dbReference type="Proteomes" id="UP000830434">
    <property type="component" value="Chromosome"/>
</dbReference>
<keyword evidence="1" id="KW-0472">Membrane</keyword>
<dbReference type="AlphaFoldDB" id="A0A8U0IL81"/>
<sequence>MEIRKLALAQLPIAVVASIAIAAYNLYTGEITTLVPLVIDFLINTVLLIVAFVVADVVWDRMFDKDGM</sequence>
<protein>
    <submittedName>
        <fullName evidence="2">Uncharacterized protein</fullName>
    </submittedName>
</protein>
<proteinExistence type="predicted"/>
<evidence type="ECO:0000313" key="2">
    <source>
        <dbReference type="EMBL" id="UPW01092.1"/>
    </source>
</evidence>
<dbReference type="RefSeq" id="WP_248655498.1">
    <property type="nucleotide sequence ID" value="NZ_CP096658.1"/>
</dbReference>
<dbReference type="KEGG" id="haxz:M0R88_03075"/>
<keyword evidence="3" id="KW-1185">Reference proteome</keyword>
<evidence type="ECO:0000313" key="3">
    <source>
        <dbReference type="Proteomes" id="UP000830434"/>
    </source>
</evidence>
<evidence type="ECO:0000256" key="1">
    <source>
        <dbReference type="SAM" id="Phobius"/>
    </source>
</evidence>
<reference evidence="2" key="1">
    <citation type="submission" date="2022-04" db="EMBL/GenBank/DDBJ databases">
        <title>Diverse halophilic archaea isolated from saline environments.</title>
        <authorList>
            <person name="Cui H.-L."/>
        </authorList>
    </citation>
    <scope>NUCLEOTIDE SEQUENCE</scope>
    <source>
        <strain evidence="2">XZYJT40</strain>
    </source>
</reference>
<gene>
    <name evidence="2" type="ORF">M0R88_03075</name>
</gene>
<name>A0A8U0IL81_9EURY</name>
<feature type="transmembrane region" description="Helical" evidence="1">
    <location>
        <begin position="38"/>
        <end position="59"/>
    </location>
</feature>
<dbReference type="EMBL" id="CP096658">
    <property type="protein sequence ID" value="UPW01092.1"/>
    <property type="molecule type" value="Genomic_DNA"/>
</dbReference>
<keyword evidence="1" id="KW-1133">Transmembrane helix</keyword>